<keyword evidence="2" id="KW-1185">Reference proteome</keyword>
<dbReference type="AlphaFoldDB" id="A0A1C3E5E7"/>
<dbReference type="EMBL" id="LYDR01000152">
    <property type="protein sequence ID" value="ODA28379.1"/>
    <property type="molecule type" value="Genomic_DNA"/>
</dbReference>
<dbReference type="Proteomes" id="UP000094828">
    <property type="component" value="Unassembled WGS sequence"/>
</dbReference>
<reference evidence="1 2" key="1">
    <citation type="submission" date="2016-05" db="EMBL/GenBank/DDBJ databases">
        <title>Genomic and physiological characterization of Planctopirus sp. isolated from fresh water lake.</title>
        <authorList>
            <person name="Subhash Y."/>
            <person name="Ramana C."/>
        </authorList>
    </citation>
    <scope>NUCLEOTIDE SEQUENCE [LARGE SCALE GENOMIC DNA]</scope>
    <source>
        <strain evidence="1 2">JC280</strain>
    </source>
</reference>
<comment type="caution">
    <text evidence="1">The sequence shown here is derived from an EMBL/GenBank/DDBJ whole genome shotgun (WGS) entry which is preliminary data.</text>
</comment>
<proteinExistence type="predicted"/>
<dbReference type="STRING" id="1841610.A6X21_11600"/>
<gene>
    <name evidence="1" type="ORF">A6X21_11600</name>
</gene>
<evidence type="ECO:0000313" key="1">
    <source>
        <dbReference type="EMBL" id="ODA28379.1"/>
    </source>
</evidence>
<accession>A0A1C3E5E7</accession>
<name>A0A1C3E5E7_9PLAN</name>
<evidence type="ECO:0000313" key="2">
    <source>
        <dbReference type="Proteomes" id="UP000094828"/>
    </source>
</evidence>
<organism evidence="1 2">
    <name type="scientific">Planctopirus hydrillae</name>
    <dbReference type="NCBI Taxonomy" id="1841610"/>
    <lineage>
        <taxon>Bacteria</taxon>
        <taxon>Pseudomonadati</taxon>
        <taxon>Planctomycetota</taxon>
        <taxon>Planctomycetia</taxon>
        <taxon>Planctomycetales</taxon>
        <taxon>Planctomycetaceae</taxon>
        <taxon>Planctopirus</taxon>
    </lineage>
</organism>
<sequence>MLPISASRQNDAICHSGVWLPVFNVFSIDSTERSLPLCGSEGLETSGHRKTFSIHMAWKSGLEKRILKNFFRRLCET</sequence>
<protein>
    <submittedName>
        <fullName evidence="1">Uncharacterized protein</fullName>
    </submittedName>
</protein>